<dbReference type="InterPro" id="IPR009057">
    <property type="entry name" value="Homeodomain-like_sf"/>
</dbReference>
<dbReference type="InterPro" id="IPR001789">
    <property type="entry name" value="Sig_transdc_resp-reg_receiver"/>
</dbReference>
<organism evidence="3 4">
    <name type="scientific">Phenylobacterium terrae</name>
    <dbReference type="NCBI Taxonomy" id="2665495"/>
    <lineage>
        <taxon>Bacteria</taxon>
        <taxon>Pseudomonadati</taxon>
        <taxon>Pseudomonadota</taxon>
        <taxon>Alphaproteobacteria</taxon>
        <taxon>Caulobacterales</taxon>
        <taxon>Caulobacteraceae</taxon>
        <taxon>Phenylobacterium</taxon>
    </lineage>
</organism>
<dbReference type="RefSeq" id="WP_377284362.1">
    <property type="nucleotide sequence ID" value="NZ_JBHRSI010000015.1"/>
</dbReference>
<keyword evidence="1" id="KW-0597">Phosphoprotein</keyword>
<protein>
    <submittedName>
        <fullName evidence="3">Response regulator</fullName>
    </submittedName>
</protein>
<dbReference type="Pfam" id="PF00072">
    <property type="entry name" value="Response_reg"/>
    <property type="match status" value="1"/>
</dbReference>
<dbReference type="PANTHER" id="PTHR32071">
    <property type="entry name" value="TRANSCRIPTIONAL REGULATORY PROTEIN"/>
    <property type="match status" value="1"/>
</dbReference>
<evidence type="ECO:0000313" key="4">
    <source>
        <dbReference type="Proteomes" id="UP001597237"/>
    </source>
</evidence>
<dbReference type="Pfam" id="PF02954">
    <property type="entry name" value="HTH_8"/>
    <property type="match status" value="1"/>
</dbReference>
<dbReference type="Proteomes" id="UP001597237">
    <property type="component" value="Unassembled WGS sequence"/>
</dbReference>
<dbReference type="SUPFAM" id="SSF46689">
    <property type="entry name" value="Homeodomain-like"/>
    <property type="match status" value="1"/>
</dbReference>
<accession>A0ABW4N040</accession>
<dbReference type="PANTHER" id="PTHR32071:SF3">
    <property type="entry name" value="HTH-TYPE TRANSCRIPTIONAL REGULATORY PROTEIN TYRR"/>
    <property type="match status" value="1"/>
</dbReference>
<feature type="domain" description="Response regulatory" evidence="2">
    <location>
        <begin position="6"/>
        <end position="125"/>
    </location>
</feature>
<dbReference type="InterPro" id="IPR011006">
    <property type="entry name" value="CheY-like_superfamily"/>
</dbReference>
<dbReference type="EMBL" id="JBHUEY010000001">
    <property type="protein sequence ID" value="MFD1783217.1"/>
    <property type="molecule type" value="Genomic_DNA"/>
</dbReference>
<dbReference type="SUPFAM" id="SSF52172">
    <property type="entry name" value="CheY-like"/>
    <property type="match status" value="1"/>
</dbReference>
<proteinExistence type="predicted"/>
<feature type="modified residue" description="4-aspartylphosphate" evidence="1">
    <location>
        <position position="55"/>
    </location>
</feature>
<dbReference type="SMART" id="SM00448">
    <property type="entry name" value="REC"/>
    <property type="match status" value="1"/>
</dbReference>
<evidence type="ECO:0000259" key="2">
    <source>
        <dbReference type="PROSITE" id="PS50110"/>
    </source>
</evidence>
<gene>
    <name evidence="3" type="ORF">ACFSC0_07410</name>
</gene>
<dbReference type="Gene3D" id="1.10.10.60">
    <property type="entry name" value="Homeodomain-like"/>
    <property type="match status" value="1"/>
</dbReference>
<dbReference type="InterPro" id="IPR002197">
    <property type="entry name" value="HTH_Fis"/>
</dbReference>
<dbReference type="PRINTS" id="PR01590">
    <property type="entry name" value="HTHFIS"/>
</dbReference>
<sequence length="181" mass="18954">MTDRPAVLVVDDDPDVLKAASLALGGEGFAVDAAASPEALEAMVQARPFAAALLDMNFAAGARSGEEGLAGLSRLQTADPALGVVLMTTYGGVSLAVQGLKRGAADFVMKPWRNAELAAAVRGAAELTAERRAQGELSLDELEKRAIERALKAYDGNISHAAQALGLTRPALYRRMERHGL</sequence>
<dbReference type="PROSITE" id="PS50110">
    <property type="entry name" value="RESPONSE_REGULATORY"/>
    <property type="match status" value="1"/>
</dbReference>
<reference evidence="4" key="1">
    <citation type="journal article" date="2019" name="Int. J. Syst. Evol. Microbiol.">
        <title>The Global Catalogue of Microorganisms (GCM) 10K type strain sequencing project: providing services to taxonomists for standard genome sequencing and annotation.</title>
        <authorList>
            <consortium name="The Broad Institute Genomics Platform"/>
            <consortium name="The Broad Institute Genome Sequencing Center for Infectious Disease"/>
            <person name="Wu L."/>
            <person name="Ma J."/>
        </authorList>
    </citation>
    <scope>NUCLEOTIDE SEQUENCE [LARGE SCALE GENOMIC DNA]</scope>
    <source>
        <strain evidence="4">DFY28</strain>
    </source>
</reference>
<evidence type="ECO:0000256" key="1">
    <source>
        <dbReference type="PROSITE-ProRule" id="PRU00169"/>
    </source>
</evidence>
<name>A0ABW4N040_9CAUL</name>
<keyword evidence="4" id="KW-1185">Reference proteome</keyword>
<evidence type="ECO:0000313" key="3">
    <source>
        <dbReference type="EMBL" id="MFD1783217.1"/>
    </source>
</evidence>
<dbReference type="Gene3D" id="3.40.50.2300">
    <property type="match status" value="1"/>
</dbReference>
<comment type="caution">
    <text evidence="3">The sequence shown here is derived from an EMBL/GenBank/DDBJ whole genome shotgun (WGS) entry which is preliminary data.</text>
</comment>